<keyword evidence="2" id="KW-1185">Reference proteome</keyword>
<dbReference type="Proteomes" id="UP000724874">
    <property type="component" value="Unassembled WGS sequence"/>
</dbReference>
<reference evidence="1" key="1">
    <citation type="submission" date="2020-11" db="EMBL/GenBank/DDBJ databases">
        <authorList>
            <consortium name="DOE Joint Genome Institute"/>
            <person name="Ahrendt S."/>
            <person name="Riley R."/>
            <person name="Andreopoulos W."/>
            <person name="LaButti K."/>
            <person name="Pangilinan J."/>
            <person name="Ruiz-duenas F.J."/>
            <person name="Barrasa J.M."/>
            <person name="Sanchez-Garcia M."/>
            <person name="Camarero S."/>
            <person name="Miyauchi S."/>
            <person name="Serrano A."/>
            <person name="Linde D."/>
            <person name="Babiker R."/>
            <person name="Drula E."/>
            <person name="Ayuso-Fernandez I."/>
            <person name="Pacheco R."/>
            <person name="Padilla G."/>
            <person name="Ferreira P."/>
            <person name="Barriuso J."/>
            <person name="Kellner H."/>
            <person name="Castanera R."/>
            <person name="Alfaro M."/>
            <person name="Ramirez L."/>
            <person name="Pisabarro A.G."/>
            <person name="Kuo A."/>
            <person name="Tritt A."/>
            <person name="Lipzen A."/>
            <person name="He G."/>
            <person name="Yan M."/>
            <person name="Ng V."/>
            <person name="Cullen D."/>
            <person name="Martin F."/>
            <person name="Rosso M.-N."/>
            <person name="Henrissat B."/>
            <person name="Hibbett D."/>
            <person name="Martinez A.T."/>
            <person name="Grigoriev I.V."/>
        </authorList>
    </citation>
    <scope>NUCLEOTIDE SEQUENCE</scope>
    <source>
        <strain evidence="1">AH 44721</strain>
    </source>
</reference>
<evidence type="ECO:0008006" key="3">
    <source>
        <dbReference type="Google" id="ProtNLM"/>
    </source>
</evidence>
<dbReference type="OrthoDB" id="3541472at2759"/>
<sequence length="571" mass="64744">MAAFHCLAPELVHCIGQYCELKDMQSLRLTCKYLADQFESEILHTLSLNVYRTNIGRPLSKILFLARNPASTPSRAVRHLSLGSLSPKHDINIDTESFGMFEDTLVPYPPPPFSPRVLTAEEDMKKYLLNALISLKNVQSVTWKTATADEEWAHSIVLEALKSYKNLIKVDISLAHARISLPLHLFTTLQSVSIDEHSETADDSLNAETIINLSRLLAVIPANQLTSLAVHREWQGTRTTKALCIHDLFQFYPSKAPPLRLTHLELQNAFMKLDARIIPHLRHLTSLYVYNILEPCREPIVRGYRGIFSKLSAISDEVMHLQTRAGCTLDELWEAMSREGIYLLEIRLSNVVSGFLEYLGQYTGLKKLVISTGLFLTGADSDVVAKVFFAEPLERHQESLEELVINATYEGLWCFGEHNVASIRRLRALKVLTISISSSDLGKEEDVHDHGERRKDVVKLLLDTCALHLPALHHLILRPAILDSQGQIGGSSARSRSRSYAHFNLVQSRIVRRLSEYYAPNPPTHEGRRIDKGGLPIVSVWRGMFYPEWKDAERTWGYRITPEDRLLCERV</sequence>
<evidence type="ECO:0000313" key="1">
    <source>
        <dbReference type="EMBL" id="KAF8889432.1"/>
    </source>
</evidence>
<comment type="caution">
    <text evidence="1">The sequence shown here is derived from an EMBL/GenBank/DDBJ whole genome shotgun (WGS) entry which is preliminary data.</text>
</comment>
<organism evidence="1 2">
    <name type="scientific">Gymnopilus junonius</name>
    <name type="common">Spectacular rustgill mushroom</name>
    <name type="synonym">Gymnopilus spectabilis subsp. junonius</name>
    <dbReference type="NCBI Taxonomy" id="109634"/>
    <lineage>
        <taxon>Eukaryota</taxon>
        <taxon>Fungi</taxon>
        <taxon>Dikarya</taxon>
        <taxon>Basidiomycota</taxon>
        <taxon>Agaricomycotina</taxon>
        <taxon>Agaricomycetes</taxon>
        <taxon>Agaricomycetidae</taxon>
        <taxon>Agaricales</taxon>
        <taxon>Agaricineae</taxon>
        <taxon>Hymenogastraceae</taxon>
        <taxon>Gymnopilus</taxon>
    </lineage>
</organism>
<dbReference type="AlphaFoldDB" id="A0A9P5NJN9"/>
<accession>A0A9P5NJN9</accession>
<evidence type="ECO:0000313" key="2">
    <source>
        <dbReference type="Proteomes" id="UP000724874"/>
    </source>
</evidence>
<gene>
    <name evidence="1" type="ORF">CPB84DRAFT_1733041</name>
</gene>
<dbReference type="EMBL" id="JADNYJ010000080">
    <property type="protein sequence ID" value="KAF8889432.1"/>
    <property type="molecule type" value="Genomic_DNA"/>
</dbReference>
<protein>
    <recommendedName>
        <fullName evidence="3">F-box domain-containing protein</fullName>
    </recommendedName>
</protein>
<name>A0A9P5NJN9_GYMJU</name>
<proteinExistence type="predicted"/>